<dbReference type="RefSeq" id="WP_278229161.1">
    <property type="nucleotide sequence ID" value="NZ_JAOWLY010000010.1"/>
</dbReference>
<proteinExistence type="predicted"/>
<reference evidence="1" key="2">
    <citation type="journal article" date="2023" name="Food Microbiol.">
        <title>Evaluation of the fermentation potential of lactic acid bacteria isolated from herbs, fruits and vegetables as starter cultures in nut-based milk alternatives.</title>
        <authorList>
            <person name="Huang W."/>
            <person name="Dong A."/>
            <person name="Pham H.T."/>
            <person name="Zhou C."/>
            <person name="Huo Z."/>
            <person name="Watjen A.P."/>
            <person name="Prakash S."/>
            <person name="Bang-Berthelsen C.H."/>
            <person name="Turner M.S."/>
        </authorList>
    </citation>
    <scope>NUCLEOTIDE SEQUENCE</scope>
    <source>
        <strain evidence="1">3</strain>
    </source>
</reference>
<sequence>MKSLEYFRQAKAVLQTAGLDLDDLGDYDERTQRWLQAAIDLINPRTNKFYSSSELEVIVAARMYFKQFRKMSGFYEGVQAYGKEQLLDEKRLKQEKKLAALGYSMREIEKIMHVSRETIRGHGYSAWGKAGELKDEI</sequence>
<dbReference type="EMBL" id="JAOWLY010000010">
    <property type="protein sequence ID" value="MDG4984544.1"/>
    <property type="molecule type" value="Genomic_DNA"/>
</dbReference>
<protein>
    <submittedName>
        <fullName evidence="1">Uncharacterized protein</fullName>
    </submittedName>
</protein>
<comment type="caution">
    <text evidence="1">The sequence shown here is derived from an EMBL/GenBank/DDBJ whole genome shotgun (WGS) entry which is preliminary data.</text>
</comment>
<gene>
    <name evidence="1" type="ORF">OGZ51_10345</name>
</gene>
<reference evidence="1" key="1">
    <citation type="submission" date="2022-10" db="EMBL/GenBank/DDBJ databases">
        <authorList>
            <person name="Turner M.S."/>
            <person name="Huang W."/>
        </authorList>
    </citation>
    <scope>NUCLEOTIDE SEQUENCE</scope>
    <source>
        <strain evidence="1">3</strain>
    </source>
</reference>
<dbReference type="Proteomes" id="UP001152614">
    <property type="component" value="Unassembled WGS sequence"/>
</dbReference>
<organism evidence="1 2">
    <name type="scientific">Lactococcus lactis</name>
    <dbReference type="NCBI Taxonomy" id="1358"/>
    <lineage>
        <taxon>Bacteria</taxon>
        <taxon>Bacillati</taxon>
        <taxon>Bacillota</taxon>
        <taxon>Bacilli</taxon>
        <taxon>Lactobacillales</taxon>
        <taxon>Streptococcaceae</taxon>
        <taxon>Lactococcus</taxon>
    </lineage>
</organism>
<evidence type="ECO:0000313" key="2">
    <source>
        <dbReference type="Proteomes" id="UP001152614"/>
    </source>
</evidence>
<dbReference type="AlphaFoldDB" id="A0A9X4S9E8"/>
<evidence type="ECO:0000313" key="1">
    <source>
        <dbReference type="EMBL" id="MDG4984544.1"/>
    </source>
</evidence>
<accession>A0A9X4S9E8</accession>
<name>A0A9X4S9E8_9LACT</name>